<dbReference type="EMBL" id="JH717898">
    <property type="protein sequence ID" value="EWZ43908.1"/>
    <property type="molecule type" value="Genomic_DNA"/>
</dbReference>
<organism evidence="1">
    <name type="scientific">Fusarium oxysporum Fo47</name>
    <dbReference type="NCBI Taxonomy" id="660027"/>
    <lineage>
        <taxon>Eukaryota</taxon>
        <taxon>Fungi</taxon>
        <taxon>Dikarya</taxon>
        <taxon>Ascomycota</taxon>
        <taxon>Pezizomycotina</taxon>
        <taxon>Sordariomycetes</taxon>
        <taxon>Hypocreomycetidae</taxon>
        <taxon>Hypocreales</taxon>
        <taxon>Nectriaceae</taxon>
        <taxon>Fusarium</taxon>
        <taxon>Fusarium oxysporum species complex</taxon>
    </lineage>
</organism>
<dbReference type="AlphaFoldDB" id="W9KRW5"/>
<reference evidence="1" key="2">
    <citation type="submission" date="2012-06" db="EMBL/GenBank/DDBJ databases">
        <title>Annotation of the Genome Sequence of Fusarium oxysporum Fo47.</title>
        <authorList>
            <consortium name="The Broad Institute Genomics Platform"/>
            <person name="Ma L.-J."/>
            <person name="Corby-Kistler H."/>
            <person name="Broz K."/>
            <person name="Gale L.R."/>
            <person name="Jonkers W."/>
            <person name="O'Donnell K."/>
            <person name="Ploetz R."/>
            <person name="Steinberg C."/>
            <person name="Schwartz D.C."/>
            <person name="VanEtten H."/>
            <person name="Zhou S."/>
            <person name="Young S.K."/>
            <person name="Zeng Q."/>
            <person name="Gargeya S."/>
            <person name="Fitzgerald M."/>
            <person name="Abouelleil A."/>
            <person name="Alvarado L."/>
            <person name="Chapman S.B."/>
            <person name="Gainer-Dewar J."/>
            <person name="Goldberg J."/>
            <person name="Griggs A."/>
            <person name="Gujja S."/>
            <person name="Hansen M."/>
            <person name="Howarth C."/>
            <person name="Imamovic A."/>
            <person name="Ireland A."/>
            <person name="Larimer J."/>
            <person name="McCowan C."/>
            <person name="Murphy C."/>
            <person name="Pearson M."/>
            <person name="Poon T.W."/>
            <person name="Priest M."/>
            <person name="Roberts A."/>
            <person name="Saif S."/>
            <person name="Shea T."/>
            <person name="Sykes S."/>
            <person name="Wortman J."/>
            <person name="Nusbaum C."/>
            <person name="Birren B."/>
        </authorList>
    </citation>
    <scope>NUCLEOTIDE SEQUENCE</scope>
    <source>
        <strain evidence="1">Fo47</strain>
    </source>
</reference>
<evidence type="ECO:0000313" key="1">
    <source>
        <dbReference type="EMBL" id="EWZ43908.1"/>
    </source>
</evidence>
<sequence>MAAAPQQDQVRWVWTLEFGRRRATSTTLPYLTLPYYQGTLVAQAIPVKSGVWDVSDTFSTLSICCRFDRPEEIQGQGDCRVGAIHFYGTDWTGLGMTTTWSRY</sequence>
<gene>
    <name evidence="1" type="ORF">FOZG_04923</name>
</gene>
<dbReference type="HOGENOM" id="CLU_2263849_0_0_1"/>
<reference evidence="1" key="1">
    <citation type="submission" date="2011-06" db="EMBL/GenBank/DDBJ databases">
        <title>The Genome Sequence of Fusarium oxysporum Fo47.</title>
        <authorList>
            <consortium name="The Broad Institute Genome Sequencing Platform"/>
            <person name="Ma L.-J."/>
            <person name="Gale L.R."/>
            <person name="Schwartz D.C."/>
            <person name="Zhou S."/>
            <person name="Corby-Kistler H."/>
            <person name="Young S.K."/>
            <person name="Zeng Q."/>
            <person name="Gargeya S."/>
            <person name="Fitzgerald M."/>
            <person name="Haas B."/>
            <person name="Abouelleil A."/>
            <person name="Alvarado L."/>
            <person name="Arachchi H.M."/>
            <person name="Berlin A."/>
            <person name="Brown A."/>
            <person name="Chapman S.B."/>
            <person name="Chen Z."/>
            <person name="Dunbar C."/>
            <person name="Freedman E."/>
            <person name="Gearin G."/>
            <person name="Gellesch M."/>
            <person name="Goldberg J."/>
            <person name="Griggs A."/>
            <person name="Gujja S."/>
            <person name="Heiman D."/>
            <person name="Howarth C."/>
            <person name="Larson L."/>
            <person name="Lui A."/>
            <person name="MacDonald P.J.P."/>
            <person name="Mehta T."/>
            <person name="Montmayeur A."/>
            <person name="Murphy C."/>
            <person name="Neiman D."/>
            <person name="Pearson M."/>
            <person name="Priest M."/>
            <person name="Roberts A."/>
            <person name="Saif S."/>
            <person name="Shea T."/>
            <person name="Shenoy N."/>
            <person name="Sisk P."/>
            <person name="Stolte C."/>
            <person name="Sykes S."/>
            <person name="Wortman J."/>
            <person name="Nusbaum C."/>
            <person name="Birren B."/>
        </authorList>
    </citation>
    <scope>NUCLEOTIDE SEQUENCE [LARGE SCALE GENOMIC DNA]</scope>
    <source>
        <strain evidence="1">Fo47</strain>
    </source>
</reference>
<name>W9KRW5_FUSOX</name>
<proteinExistence type="predicted"/>
<dbReference type="VEuPathDB" id="FungiDB:FOZG_04923"/>
<protein>
    <submittedName>
        <fullName evidence="1">Uncharacterized protein</fullName>
    </submittedName>
</protein>
<dbReference type="Proteomes" id="UP000030766">
    <property type="component" value="Unassembled WGS sequence"/>
</dbReference>
<accession>W9KRW5</accession>